<proteinExistence type="predicted"/>
<dbReference type="AlphaFoldDB" id="A0AAX2GV40"/>
<dbReference type="Proteomes" id="UP000215539">
    <property type="component" value="Chromosome 1"/>
</dbReference>
<reference evidence="1 3" key="1">
    <citation type="submission" date="2016-02" db="EMBL/GenBank/DDBJ databases">
        <authorList>
            <person name="Holder M.E."/>
            <person name="Ajami N.J."/>
            <person name="Petrosino J.F."/>
        </authorList>
    </citation>
    <scope>NUCLEOTIDE SEQUENCE [LARGE SCALE GENOMIC DNA]</scope>
    <source>
        <strain evidence="1 3">CCUG 32990</strain>
    </source>
</reference>
<protein>
    <submittedName>
        <fullName evidence="2">Uncharacterized protein</fullName>
    </submittedName>
</protein>
<evidence type="ECO:0000313" key="1">
    <source>
        <dbReference type="EMBL" id="AMD85327.1"/>
    </source>
</evidence>
<gene>
    <name evidence="1" type="ORF">AXF12_07275</name>
    <name evidence="2" type="ORF">SAMEA44541418_00245</name>
</gene>
<organism evidence="2 4">
    <name type="scientific">Capnocytophaga haemolytica</name>
    <dbReference type="NCBI Taxonomy" id="45243"/>
    <lineage>
        <taxon>Bacteria</taxon>
        <taxon>Pseudomonadati</taxon>
        <taxon>Bacteroidota</taxon>
        <taxon>Flavobacteriia</taxon>
        <taxon>Flavobacteriales</taxon>
        <taxon>Flavobacteriaceae</taxon>
        <taxon>Capnocytophaga</taxon>
    </lineage>
</organism>
<name>A0AAX2GV40_9FLAO</name>
<evidence type="ECO:0000313" key="4">
    <source>
        <dbReference type="Proteomes" id="UP000215539"/>
    </source>
</evidence>
<keyword evidence="3" id="KW-1185">Reference proteome</keyword>
<dbReference type="Proteomes" id="UP000065822">
    <property type="component" value="Chromosome"/>
</dbReference>
<evidence type="ECO:0000313" key="3">
    <source>
        <dbReference type="Proteomes" id="UP000065822"/>
    </source>
</evidence>
<sequence length="113" mass="12891">MAKGLSKMESLAHSVGAGVYMTFGAFIEDFNTLTKALETALRIELTDDDDYMYEDYELSVIKDYSNAPYHIKYFCISDASIEEYHLSETEVLYPNYLITCNIVEKEETGDTLN</sequence>
<dbReference type="KEGG" id="chg:AXF12_07275"/>
<dbReference type="EMBL" id="CP014227">
    <property type="protein sequence ID" value="AMD85327.1"/>
    <property type="molecule type" value="Genomic_DNA"/>
</dbReference>
<dbReference type="RefSeq" id="WP_066429740.1">
    <property type="nucleotide sequence ID" value="NZ_CP014227.1"/>
</dbReference>
<evidence type="ECO:0000313" key="2">
    <source>
        <dbReference type="EMBL" id="SNV03049.1"/>
    </source>
</evidence>
<dbReference type="EMBL" id="LT906449">
    <property type="protein sequence ID" value="SNV03049.1"/>
    <property type="molecule type" value="Genomic_DNA"/>
</dbReference>
<reference evidence="2 4" key="2">
    <citation type="submission" date="2017-06" db="EMBL/GenBank/DDBJ databases">
        <authorList>
            <consortium name="Pathogen Informatics"/>
        </authorList>
    </citation>
    <scope>NUCLEOTIDE SEQUENCE [LARGE SCALE GENOMIC DNA]</scope>
    <source>
        <strain evidence="2 4">NCTC12947</strain>
    </source>
</reference>
<accession>A0AAX2GV40</accession>